<dbReference type="PRINTS" id="PR00368">
    <property type="entry name" value="FADPNR"/>
</dbReference>
<keyword evidence="5" id="KW-1015">Disulfide bond</keyword>
<evidence type="ECO:0000256" key="5">
    <source>
        <dbReference type="ARBA" id="ARBA00023157"/>
    </source>
</evidence>
<dbReference type="Pfam" id="PF02852">
    <property type="entry name" value="Pyr_redox_dim"/>
    <property type="match status" value="1"/>
</dbReference>
<reference evidence="13" key="2">
    <citation type="submission" date="2020-09" db="EMBL/GenBank/DDBJ databases">
        <authorList>
            <person name="Sun Q."/>
            <person name="Zhou Y."/>
        </authorList>
    </citation>
    <scope>NUCLEOTIDE SEQUENCE</scope>
    <source>
        <strain evidence="13">CGMCC 1.12214</strain>
    </source>
</reference>
<evidence type="ECO:0000313" key="14">
    <source>
        <dbReference type="Proteomes" id="UP000603912"/>
    </source>
</evidence>
<keyword evidence="6 10" id="KW-0676">Redox-active center</keyword>
<evidence type="ECO:0000256" key="6">
    <source>
        <dbReference type="ARBA" id="ARBA00023284"/>
    </source>
</evidence>
<evidence type="ECO:0000256" key="7">
    <source>
        <dbReference type="PIRSR" id="PIRSR000350-2"/>
    </source>
</evidence>
<organism evidence="13 14">
    <name type="scientific">Alsobacter metallidurans</name>
    <dbReference type="NCBI Taxonomy" id="340221"/>
    <lineage>
        <taxon>Bacteria</taxon>
        <taxon>Pseudomonadati</taxon>
        <taxon>Pseudomonadota</taxon>
        <taxon>Alphaproteobacteria</taxon>
        <taxon>Hyphomicrobiales</taxon>
        <taxon>Alsobacteraceae</taxon>
        <taxon>Alsobacter</taxon>
    </lineage>
</organism>
<evidence type="ECO:0000256" key="9">
    <source>
        <dbReference type="PIRSR" id="PIRSR000350-4"/>
    </source>
</evidence>
<feature type="active site" description="Proton acceptor" evidence="7">
    <location>
        <position position="437"/>
    </location>
</feature>
<dbReference type="InterPro" id="IPR046952">
    <property type="entry name" value="GSHR/TRXR-like"/>
</dbReference>
<reference evidence="13" key="1">
    <citation type="journal article" date="2014" name="Int. J. Syst. Evol. Microbiol.">
        <title>Complete genome sequence of Corynebacterium casei LMG S-19264T (=DSM 44701T), isolated from a smear-ripened cheese.</title>
        <authorList>
            <consortium name="US DOE Joint Genome Institute (JGI-PGF)"/>
            <person name="Walter F."/>
            <person name="Albersmeier A."/>
            <person name="Kalinowski J."/>
            <person name="Ruckert C."/>
        </authorList>
    </citation>
    <scope>NUCLEOTIDE SEQUENCE</scope>
    <source>
        <strain evidence="13">CGMCC 1.12214</strain>
    </source>
</reference>
<dbReference type="Gene3D" id="3.30.390.30">
    <property type="match status" value="1"/>
</dbReference>
<dbReference type="InterPro" id="IPR016156">
    <property type="entry name" value="FAD/NAD-linked_Rdtase_dimer_sf"/>
</dbReference>
<feature type="domain" description="Pyridine nucleotide-disulphide oxidoreductase dimerisation" evidence="11">
    <location>
        <begin position="340"/>
        <end position="447"/>
    </location>
</feature>
<dbReference type="NCBIfam" id="NF004776">
    <property type="entry name" value="PRK06116.1"/>
    <property type="match status" value="1"/>
</dbReference>
<dbReference type="InterPro" id="IPR023753">
    <property type="entry name" value="FAD/NAD-binding_dom"/>
</dbReference>
<dbReference type="InterPro" id="IPR004099">
    <property type="entry name" value="Pyr_nucl-diS_OxRdtase_dimer"/>
</dbReference>
<evidence type="ECO:0000313" key="13">
    <source>
        <dbReference type="EMBL" id="GGH15286.1"/>
    </source>
</evidence>
<protein>
    <submittedName>
        <fullName evidence="13">Glutathione-disulfide reductase</fullName>
    </submittedName>
</protein>
<comment type="caution">
    <text evidence="13">The sequence shown here is derived from an EMBL/GenBank/DDBJ whole genome shotgun (WGS) entry which is preliminary data.</text>
</comment>
<evidence type="ECO:0000256" key="3">
    <source>
        <dbReference type="ARBA" id="ARBA00022827"/>
    </source>
</evidence>
<dbReference type="GO" id="GO:0004362">
    <property type="term" value="F:glutathione-disulfide reductase (NADPH) activity"/>
    <property type="evidence" value="ECO:0007669"/>
    <property type="project" value="TreeGrafter"/>
</dbReference>
<feature type="disulfide bond" description="Redox-active" evidence="9">
    <location>
        <begin position="43"/>
        <end position="48"/>
    </location>
</feature>
<keyword evidence="14" id="KW-1185">Reference proteome</keyword>
<comment type="cofactor">
    <cofactor evidence="8">
        <name>FAD</name>
        <dbReference type="ChEBI" id="CHEBI:57692"/>
    </cofactor>
    <text evidence="8">Binds 1 FAD per subunit.</text>
</comment>
<feature type="binding site" evidence="8">
    <location>
        <position position="305"/>
    </location>
    <ligand>
        <name>NAD(+)</name>
        <dbReference type="ChEBI" id="CHEBI:57540"/>
    </ligand>
</feature>
<feature type="domain" description="FAD/NAD(P)-binding" evidence="12">
    <location>
        <begin position="7"/>
        <end position="320"/>
    </location>
</feature>
<dbReference type="PRINTS" id="PR00411">
    <property type="entry name" value="PNDRDTASEI"/>
</dbReference>
<dbReference type="GO" id="GO:0050660">
    <property type="term" value="F:flavin adenine dinucleotide binding"/>
    <property type="evidence" value="ECO:0007669"/>
    <property type="project" value="InterPro"/>
</dbReference>
<keyword evidence="8" id="KW-0547">Nucleotide-binding</keyword>
<dbReference type="Gene3D" id="3.50.50.60">
    <property type="entry name" value="FAD/NAD(P)-binding domain"/>
    <property type="match status" value="2"/>
</dbReference>
<evidence type="ECO:0000256" key="4">
    <source>
        <dbReference type="ARBA" id="ARBA00023002"/>
    </source>
</evidence>
<dbReference type="PIRSF" id="PIRSF000350">
    <property type="entry name" value="Mercury_reductase_MerA"/>
    <property type="match status" value="1"/>
</dbReference>
<evidence type="ECO:0000256" key="10">
    <source>
        <dbReference type="RuleBase" id="RU003691"/>
    </source>
</evidence>
<dbReference type="Proteomes" id="UP000603912">
    <property type="component" value="Unassembled WGS sequence"/>
</dbReference>
<keyword evidence="2 10" id="KW-0285">Flavoprotein</keyword>
<dbReference type="FunFam" id="3.30.390.30:FF:000001">
    <property type="entry name" value="Dihydrolipoyl dehydrogenase"/>
    <property type="match status" value="1"/>
</dbReference>
<sequence>MAGYDVDLFVIGAGSGGVRASRIAAGYGARVMVAEEHRIGGTCVIRGCVPKKLYVYASRYAAEFDEAAGFGWDVPEPRFDFGKLKAAKDREIVRLEGAYRANLERSGAQAIASRAVIEDPHTVRLLSDGRRITAERILVAVGAHPFVPEAMKGCDVIETSNDIFEWESLPKSVVIAGGGYIAVEFACLLARLGSDVTLVLRADKVLRGFDEDLRDALMAQLPFSGVRVITQAEIASIDGRIGNLAVNLTNDQSIACERVVYATGRVPNTAGLGLEAAGVELDVAGAIRVDRHSQSSTPSIFAVGDVTNRVNLTPVAIREGHAFADTVFGGRPTEVDHALVPSAVFTTPEIGSVGLTEAQARARCEITLFKTSFRQIKATLSGSQERTFMKIIVDKATDRVLGVHIMGEGAGEMIQCVGIAVRMGATKRDFDMTMAVHPTSAEELVTLRSPWEPPAGA</sequence>
<dbReference type="PANTHER" id="PTHR42737">
    <property type="entry name" value="GLUTATHIONE REDUCTASE"/>
    <property type="match status" value="1"/>
</dbReference>
<accession>A0A917MGI7</accession>
<evidence type="ECO:0000256" key="8">
    <source>
        <dbReference type="PIRSR" id="PIRSR000350-3"/>
    </source>
</evidence>
<feature type="binding site" evidence="8">
    <location>
        <position position="52"/>
    </location>
    <ligand>
        <name>FAD</name>
        <dbReference type="ChEBI" id="CHEBI:57692"/>
    </ligand>
</feature>
<feature type="binding site" evidence="8">
    <location>
        <position position="264"/>
    </location>
    <ligand>
        <name>NAD(+)</name>
        <dbReference type="ChEBI" id="CHEBI:57540"/>
    </ligand>
</feature>
<dbReference type="PANTHER" id="PTHR42737:SF2">
    <property type="entry name" value="GLUTATHIONE REDUCTASE"/>
    <property type="match status" value="1"/>
</dbReference>
<dbReference type="AlphaFoldDB" id="A0A917MGI7"/>
<dbReference type="GO" id="GO:0005829">
    <property type="term" value="C:cytosol"/>
    <property type="evidence" value="ECO:0007669"/>
    <property type="project" value="TreeGrafter"/>
</dbReference>
<dbReference type="GO" id="GO:0006749">
    <property type="term" value="P:glutathione metabolic process"/>
    <property type="evidence" value="ECO:0007669"/>
    <property type="project" value="TreeGrafter"/>
</dbReference>
<dbReference type="GO" id="GO:0045454">
    <property type="term" value="P:cell redox homeostasis"/>
    <property type="evidence" value="ECO:0007669"/>
    <property type="project" value="InterPro"/>
</dbReference>
<dbReference type="PROSITE" id="PS00076">
    <property type="entry name" value="PYRIDINE_REDOX_1"/>
    <property type="match status" value="1"/>
</dbReference>
<dbReference type="Pfam" id="PF07992">
    <property type="entry name" value="Pyr_redox_2"/>
    <property type="match status" value="1"/>
</dbReference>
<evidence type="ECO:0000256" key="2">
    <source>
        <dbReference type="ARBA" id="ARBA00022630"/>
    </source>
</evidence>
<keyword evidence="8" id="KW-0520">NAD</keyword>
<evidence type="ECO:0000259" key="12">
    <source>
        <dbReference type="Pfam" id="PF07992"/>
    </source>
</evidence>
<keyword evidence="4 10" id="KW-0560">Oxidoreductase</keyword>
<evidence type="ECO:0000256" key="1">
    <source>
        <dbReference type="ARBA" id="ARBA00007532"/>
    </source>
</evidence>
<dbReference type="RefSeq" id="WP_188517042.1">
    <property type="nucleotide sequence ID" value="NZ_BMES01000001.1"/>
</dbReference>
<proteinExistence type="inferred from homology"/>
<dbReference type="SUPFAM" id="SSF55424">
    <property type="entry name" value="FAD/NAD-linked reductases, dimerisation (C-terminal) domain"/>
    <property type="match status" value="1"/>
</dbReference>
<dbReference type="InterPro" id="IPR036188">
    <property type="entry name" value="FAD/NAD-bd_sf"/>
</dbReference>
<evidence type="ECO:0000259" key="11">
    <source>
        <dbReference type="Pfam" id="PF02852"/>
    </source>
</evidence>
<dbReference type="SUPFAM" id="SSF51905">
    <property type="entry name" value="FAD/NAD(P)-binding domain"/>
    <property type="match status" value="1"/>
</dbReference>
<dbReference type="EMBL" id="BMES01000001">
    <property type="protein sequence ID" value="GGH15286.1"/>
    <property type="molecule type" value="Genomic_DNA"/>
</dbReference>
<dbReference type="InterPro" id="IPR001100">
    <property type="entry name" value="Pyr_nuc-diS_OxRdtase"/>
</dbReference>
<dbReference type="InterPro" id="IPR012999">
    <property type="entry name" value="Pyr_OxRdtase_I_AS"/>
</dbReference>
<feature type="binding site" evidence="8">
    <location>
        <begin position="177"/>
        <end position="184"/>
    </location>
    <ligand>
        <name>NAD(+)</name>
        <dbReference type="ChEBI" id="CHEBI:57540"/>
    </ligand>
</feature>
<comment type="similarity">
    <text evidence="1 10">Belongs to the class-I pyridine nucleotide-disulfide oxidoreductase family.</text>
</comment>
<gene>
    <name evidence="13" type="primary">gor</name>
    <name evidence="13" type="ORF">GCM10007036_15180</name>
</gene>
<dbReference type="GO" id="GO:0034599">
    <property type="term" value="P:cellular response to oxidative stress"/>
    <property type="evidence" value="ECO:0007669"/>
    <property type="project" value="TreeGrafter"/>
</dbReference>
<name>A0A917MGI7_9HYPH</name>
<keyword evidence="3 8" id="KW-0274">FAD</keyword>